<keyword evidence="3" id="KW-0378">Hydrolase</keyword>
<dbReference type="AlphaFoldDB" id="A0A401IL87"/>
<dbReference type="Gene3D" id="3.40.50.1820">
    <property type="entry name" value="alpha/beta hydrolase"/>
    <property type="match status" value="1"/>
</dbReference>
<feature type="domain" description="AB hydrolase-1" evidence="2">
    <location>
        <begin position="67"/>
        <end position="156"/>
    </location>
</feature>
<keyword evidence="1" id="KW-1133">Transmembrane helix</keyword>
<gene>
    <name evidence="3" type="ORF">AsFPU1_3430</name>
</gene>
<accession>A0A401IL87</accession>
<reference evidence="4" key="1">
    <citation type="submission" date="2017-05" db="EMBL/GenBank/DDBJ databases">
        <title>Physiological properties and genetic analysis related to exopolysaccharide production of fresh-water unicellular cyanobacterium Aphanothece sacrum, Suizenji Nori, that has been cultured as a food source in Japan.</title>
        <authorList>
            <person name="Kanesaki Y."/>
            <person name="Yoshikawa S."/>
            <person name="Ohki K."/>
        </authorList>
    </citation>
    <scope>NUCLEOTIDE SEQUENCE [LARGE SCALE GENOMIC DNA]</scope>
    <source>
        <strain evidence="4">FPU1</strain>
    </source>
</reference>
<dbReference type="SUPFAM" id="SSF53474">
    <property type="entry name" value="alpha/beta-Hydrolases"/>
    <property type="match status" value="1"/>
</dbReference>
<dbReference type="Proteomes" id="UP000287247">
    <property type="component" value="Unassembled WGS sequence"/>
</dbReference>
<dbReference type="InterPro" id="IPR029058">
    <property type="entry name" value="AB_hydrolase_fold"/>
</dbReference>
<evidence type="ECO:0000313" key="3">
    <source>
        <dbReference type="EMBL" id="GBF82007.1"/>
    </source>
</evidence>
<dbReference type="Pfam" id="PF00561">
    <property type="entry name" value="Abhydrolase_1"/>
    <property type="match status" value="1"/>
</dbReference>
<dbReference type="GO" id="GO:0016787">
    <property type="term" value="F:hydrolase activity"/>
    <property type="evidence" value="ECO:0007669"/>
    <property type="project" value="UniProtKB-KW"/>
</dbReference>
<feature type="transmembrane region" description="Helical" evidence="1">
    <location>
        <begin position="168"/>
        <end position="189"/>
    </location>
</feature>
<keyword evidence="4" id="KW-1185">Reference proteome</keyword>
<dbReference type="OrthoDB" id="59888at2"/>
<dbReference type="InterPro" id="IPR000073">
    <property type="entry name" value="AB_hydrolase_1"/>
</dbReference>
<keyword evidence="1" id="KW-0812">Transmembrane</keyword>
<name>A0A401IL87_APHSA</name>
<sequence>MINELIQFIFLGITTSYHVWASWRDPYRKNPPGQLIDMGGYNLHIYCQGQGDITVILDHSLGGIDGYFLIEDIAKITKVCIYDRGGYGWSDASPKKRCSQVIVQELDELLQRANIQPPYLLVGDSFGSYNMRLYAHYFPEKVRGLIFTDGLHEEGMLTLSPQLKLLKLFFISGFFLSIFGSILGLVRLLGTLKIFELIKPELKQFSPTILAKVKRSFYHYQHWLTMGQEMINLDLSGQQMRKANDLGDLPLISIKAKTFFKSSPWNFYLPLKAADQLRDKMQIAILNISSNSQQIQAYNSSHFVWIDEPEIIISAIKQLIDNS</sequence>
<keyword evidence="1" id="KW-0472">Membrane</keyword>
<dbReference type="EMBL" id="BDQK01000014">
    <property type="protein sequence ID" value="GBF82007.1"/>
    <property type="molecule type" value="Genomic_DNA"/>
</dbReference>
<evidence type="ECO:0000259" key="2">
    <source>
        <dbReference type="Pfam" id="PF00561"/>
    </source>
</evidence>
<evidence type="ECO:0000313" key="4">
    <source>
        <dbReference type="Proteomes" id="UP000287247"/>
    </source>
</evidence>
<proteinExistence type="predicted"/>
<evidence type="ECO:0000256" key="1">
    <source>
        <dbReference type="SAM" id="Phobius"/>
    </source>
</evidence>
<organism evidence="3 4">
    <name type="scientific">Aphanothece sacrum FPU1</name>
    <dbReference type="NCBI Taxonomy" id="1920663"/>
    <lineage>
        <taxon>Bacteria</taxon>
        <taxon>Bacillati</taxon>
        <taxon>Cyanobacteriota</taxon>
        <taxon>Cyanophyceae</taxon>
        <taxon>Oscillatoriophycideae</taxon>
        <taxon>Chroococcales</taxon>
        <taxon>Aphanothecaceae</taxon>
        <taxon>Aphanothece</taxon>
    </lineage>
</organism>
<comment type="caution">
    <text evidence="3">The sequence shown here is derived from an EMBL/GenBank/DDBJ whole genome shotgun (WGS) entry which is preliminary data.</text>
</comment>
<protein>
    <submittedName>
        <fullName evidence="3">Alpha/beta hydrolase</fullName>
    </submittedName>
</protein>